<organism evidence="2">
    <name type="scientific">Setaria italica</name>
    <name type="common">Foxtail millet</name>
    <name type="synonym">Panicum italicum</name>
    <dbReference type="NCBI Taxonomy" id="4555"/>
    <lineage>
        <taxon>Eukaryota</taxon>
        <taxon>Viridiplantae</taxon>
        <taxon>Streptophyta</taxon>
        <taxon>Embryophyta</taxon>
        <taxon>Tracheophyta</taxon>
        <taxon>Spermatophyta</taxon>
        <taxon>Magnoliopsida</taxon>
        <taxon>Liliopsida</taxon>
        <taxon>Poales</taxon>
        <taxon>Poaceae</taxon>
        <taxon>PACMAD clade</taxon>
        <taxon>Panicoideae</taxon>
        <taxon>Panicodae</taxon>
        <taxon>Paniceae</taxon>
        <taxon>Cenchrinae</taxon>
        <taxon>Setaria</taxon>
    </lineage>
</organism>
<gene>
    <name evidence="2" type="ORF">SETIT_1G163400v2</name>
</gene>
<dbReference type="InterPro" id="IPR036691">
    <property type="entry name" value="Endo/exonu/phosph_ase_sf"/>
</dbReference>
<name>A0A368PKY3_SETIT</name>
<evidence type="ECO:0000313" key="2">
    <source>
        <dbReference type="EMBL" id="RCV06451.1"/>
    </source>
</evidence>
<dbReference type="OrthoDB" id="696872at2759"/>
<dbReference type="SUPFAM" id="SSF56219">
    <property type="entry name" value="DNase I-like"/>
    <property type="match status" value="1"/>
</dbReference>
<protein>
    <recommendedName>
        <fullName evidence="1">Endonuclease/exonuclease/phosphatase domain-containing protein</fullName>
    </recommendedName>
</protein>
<feature type="domain" description="Endonuclease/exonuclease/phosphatase" evidence="1">
    <location>
        <begin position="11"/>
        <end position="147"/>
    </location>
</feature>
<evidence type="ECO:0000259" key="1">
    <source>
        <dbReference type="Pfam" id="PF03372"/>
    </source>
</evidence>
<accession>A0A368PKY3</accession>
<dbReference type="InterPro" id="IPR005135">
    <property type="entry name" value="Endo/exonuclease/phosphatase"/>
</dbReference>
<dbReference type="AlphaFoldDB" id="A0A368PKY3"/>
<dbReference type="Pfam" id="PF03372">
    <property type="entry name" value="Exo_endo_phos"/>
    <property type="match status" value="1"/>
</dbReference>
<dbReference type="Gene3D" id="3.60.10.10">
    <property type="entry name" value="Endonuclease/exonuclease/phosphatase"/>
    <property type="match status" value="1"/>
</dbReference>
<reference evidence="2" key="1">
    <citation type="journal article" date="2012" name="Nat. Biotechnol.">
        <title>Reference genome sequence of the model plant Setaria.</title>
        <authorList>
            <person name="Bennetzen J.L."/>
            <person name="Schmutz J."/>
            <person name="Wang H."/>
            <person name="Percifield R."/>
            <person name="Hawkins J."/>
            <person name="Pontaroli A.C."/>
            <person name="Estep M."/>
            <person name="Feng L."/>
            <person name="Vaughn J.N."/>
            <person name="Grimwood J."/>
            <person name="Jenkins J."/>
            <person name="Barry K."/>
            <person name="Lindquist E."/>
            <person name="Hellsten U."/>
            <person name="Deshpande S."/>
            <person name="Wang X."/>
            <person name="Wu X."/>
            <person name="Mitros T."/>
            <person name="Triplett J."/>
            <person name="Yang X."/>
            <person name="Ye C.Y."/>
            <person name="Mauro-Herrera M."/>
            <person name="Wang L."/>
            <person name="Li P."/>
            <person name="Sharma M."/>
            <person name="Sharma R."/>
            <person name="Ronald P.C."/>
            <person name="Panaud O."/>
            <person name="Kellogg E.A."/>
            <person name="Brutnell T.P."/>
            <person name="Doust A.N."/>
            <person name="Tuskan G.A."/>
            <person name="Rokhsar D."/>
            <person name="Devos K.M."/>
        </authorList>
    </citation>
    <scope>NUCLEOTIDE SEQUENCE [LARGE SCALE GENOMIC DNA]</scope>
    <source>
        <strain evidence="2">Yugu1</strain>
    </source>
</reference>
<dbReference type="STRING" id="4555.A0A368PKY3"/>
<dbReference type="EMBL" id="CM003528">
    <property type="protein sequence ID" value="RCV06451.1"/>
    <property type="molecule type" value="Genomic_DNA"/>
</dbReference>
<proteinExistence type="predicted"/>
<sequence length="250" mass="27806">MNASSVSYSLLSWNVRGLGEKDKCMIVRDTLTIARANIVCLQETKLRATDKLKSCAFLPMTLNEFRCVDSADTHASNYIFAVTNVYASADHRDSLPFLEDLEEIAGQIHGSWVLAGDFNLTHETLLRRDCQDRLALALHKRAAYWKQRGKHHAIREGYVNMRFFLAQATQRLHRNNIRALEMDGIVVSSHHDKTAALRSHLQSLLGANTVAPGSIDVAALYAVSTKVDTAPLIAPFTEPEACVAVRSMNL</sequence>
<dbReference type="GO" id="GO:0003824">
    <property type="term" value="F:catalytic activity"/>
    <property type="evidence" value="ECO:0007669"/>
    <property type="project" value="InterPro"/>
</dbReference>
<reference evidence="2" key="2">
    <citation type="submission" date="2015-07" db="EMBL/GenBank/DDBJ databases">
        <authorList>
            <person name="Noorani M."/>
        </authorList>
    </citation>
    <scope>NUCLEOTIDE SEQUENCE</scope>
    <source>
        <strain evidence="2">Yugu1</strain>
    </source>
</reference>